<protein>
    <submittedName>
        <fullName evidence="2">AC5 protein</fullName>
    </submittedName>
</protein>
<name>A0A140D6R3_9GEMI</name>
<dbReference type="InterPro" id="IPR006892">
    <property type="entry name" value="Gemini_AC4_5_cons_dom_1"/>
</dbReference>
<dbReference type="RefSeq" id="YP_009508369.1">
    <property type="nucleotide sequence ID" value="NC_038978.1"/>
</dbReference>
<accession>A0A140D6R3</accession>
<gene>
    <name evidence="2" type="primary">AC5</name>
</gene>
<sequence>MILILSSFLVVVYNVVVHPKKPLDNSLFLATILTSGHGCCESMNDLETISEIVLDCCSTRFIVIHVENLSKILRSSIRSTISDKPKHYIVSVIFGFDIIIHPNLPNNVYRLNTKSLTNTMRYTTTTCNIGNA</sequence>
<feature type="domain" description="Geminivirus AC4/5 conserved" evidence="1">
    <location>
        <begin position="51"/>
        <end position="83"/>
    </location>
</feature>
<dbReference type="EMBL" id="KT582302">
    <property type="protein sequence ID" value="AMK07579.1"/>
    <property type="molecule type" value="Genomic_DNA"/>
</dbReference>
<organism evidence="2 3">
    <name type="scientific">Lycianthes yellow mosaic virus</name>
    <dbReference type="NCBI Taxonomy" id="1779714"/>
    <lineage>
        <taxon>Viruses</taxon>
        <taxon>Monodnaviria</taxon>
        <taxon>Shotokuvirae</taxon>
        <taxon>Cressdnaviricota</taxon>
        <taxon>Repensiviricetes</taxon>
        <taxon>Geplafuvirales</taxon>
        <taxon>Geminiviridae</taxon>
        <taxon>Begomovirus</taxon>
        <taxon>Begomovirus lycianthesis</taxon>
    </lineage>
</organism>
<reference evidence="2 3" key="1">
    <citation type="submission" date="2015-08" db="EMBL/GenBank/DDBJ databases">
        <title>Molecular characterization of a novel bipartite begomovirus isolated from Lycianthes biflora in China.</title>
        <authorList>
            <person name="Tang Y.F."/>
            <person name="He Z.F."/>
        </authorList>
    </citation>
    <scope>NUCLEOTIDE SEQUENCE [LARGE SCALE GENOMIC DNA]</scope>
    <source>
        <strain evidence="2">GD</strain>
    </source>
</reference>
<dbReference type="OrthoDB" id="13982at10239"/>
<evidence type="ECO:0000313" key="3">
    <source>
        <dbReference type="Proteomes" id="UP000240594"/>
    </source>
</evidence>
<proteinExistence type="predicted"/>
<keyword evidence="3" id="KW-1185">Reference proteome</keyword>
<dbReference type="KEGG" id="vg:37619805"/>
<dbReference type="GeneID" id="37619805"/>
<evidence type="ECO:0000313" key="2">
    <source>
        <dbReference type="EMBL" id="AMK07579.1"/>
    </source>
</evidence>
<dbReference type="Pfam" id="PF04807">
    <property type="entry name" value="Gemini_AC4_5"/>
    <property type="match status" value="1"/>
</dbReference>
<dbReference type="Proteomes" id="UP000240594">
    <property type="component" value="Genome"/>
</dbReference>
<evidence type="ECO:0000259" key="1">
    <source>
        <dbReference type="Pfam" id="PF04807"/>
    </source>
</evidence>